<dbReference type="GO" id="GO:0045041">
    <property type="term" value="P:protein import into mitochondrial intermembrane space"/>
    <property type="evidence" value="ECO:0007669"/>
    <property type="project" value="InterPro"/>
</dbReference>
<dbReference type="AlphaFoldDB" id="A0A0D0DW14"/>
<dbReference type="Gene3D" id="1.10.287.2900">
    <property type="match status" value="1"/>
</dbReference>
<dbReference type="GO" id="GO:0015035">
    <property type="term" value="F:protein-disulfide reductase activity"/>
    <property type="evidence" value="ECO:0007669"/>
    <property type="project" value="InterPro"/>
</dbReference>
<dbReference type="EMBL" id="KN824863">
    <property type="protein sequence ID" value="KIK99318.1"/>
    <property type="molecule type" value="Genomic_DNA"/>
</dbReference>
<dbReference type="STRING" id="930991.A0A0D0DW14"/>
<accession>A0A0D0DW14</accession>
<keyword evidence="12" id="KW-0560">Oxidoreductase</keyword>
<reference evidence="22" key="2">
    <citation type="submission" date="2015-01" db="EMBL/GenBank/DDBJ databases">
        <title>Evolutionary Origins and Diversification of the Mycorrhizal Mutualists.</title>
        <authorList>
            <consortium name="DOE Joint Genome Institute"/>
            <consortium name="Mycorrhizal Genomics Consortium"/>
            <person name="Kohler A."/>
            <person name="Kuo A."/>
            <person name="Nagy L.G."/>
            <person name="Floudas D."/>
            <person name="Copeland A."/>
            <person name="Barry K.W."/>
            <person name="Cichocki N."/>
            <person name="Veneault-Fourrey C."/>
            <person name="LaButti K."/>
            <person name="Lindquist E.A."/>
            <person name="Lipzen A."/>
            <person name="Lundell T."/>
            <person name="Morin E."/>
            <person name="Murat C."/>
            <person name="Riley R."/>
            <person name="Ohm R."/>
            <person name="Sun H."/>
            <person name="Tunlid A."/>
            <person name="Henrissat B."/>
            <person name="Grigoriev I.V."/>
            <person name="Hibbett D.S."/>
            <person name="Martin F."/>
        </authorList>
    </citation>
    <scope>NUCLEOTIDE SEQUENCE [LARGE SCALE GENOMIC DNA]</scope>
    <source>
        <strain evidence="22">Ve08.2h10</strain>
    </source>
</reference>
<evidence type="ECO:0000256" key="7">
    <source>
        <dbReference type="ARBA" id="ARBA00022792"/>
    </source>
</evidence>
<keyword evidence="8" id="KW-0653">Protein transport</keyword>
<dbReference type="Proteomes" id="UP000054538">
    <property type="component" value="Unassembled WGS sequence"/>
</dbReference>
<keyword evidence="14" id="KW-0496">Mitochondrion</keyword>
<comment type="cofactor">
    <cofactor evidence="1">
        <name>Zn(2+)</name>
        <dbReference type="ChEBI" id="CHEBI:29105"/>
    </cofactor>
</comment>
<keyword evidence="7" id="KW-0999">Mitochondrion inner membrane</keyword>
<keyword evidence="17" id="KW-0676">Redox-active center</keyword>
<reference evidence="21 22" key="1">
    <citation type="submission" date="2014-04" db="EMBL/GenBank/DDBJ databases">
        <authorList>
            <consortium name="DOE Joint Genome Institute"/>
            <person name="Kuo A."/>
            <person name="Kohler A."/>
            <person name="Jargeat P."/>
            <person name="Nagy L.G."/>
            <person name="Floudas D."/>
            <person name="Copeland A."/>
            <person name="Barry K.W."/>
            <person name="Cichocki N."/>
            <person name="Veneault-Fourrey C."/>
            <person name="LaButti K."/>
            <person name="Lindquist E.A."/>
            <person name="Lipzen A."/>
            <person name="Lundell T."/>
            <person name="Morin E."/>
            <person name="Murat C."/>
            <person name="Sun H."/>
            <person name="Tunlid A."/>
            <person name="Henrissat B."/>
            <person name="Grigoriev I.V."/>
            <person name="Hibbett D.S."/>
            <person name="Martin F."/>
            <person name="Nordberg H.P."/>
            <person name="Cantor M.N."/>
            <person name="Hua S.X."/>
        </authorList>
    </citation>
    <scope>NUCLEOTIDE SEQUENCE [LARGE SCALE GENOMIC DNA]</scope>
    <source>
        <strain evidence="21 22">Ve08.2h10</strain>
    </source>
</reference>
<evidence type="ECO:0000259" key="20">
    <source>
        <dbReference type="Pfam" id="PF06747"/>
    </source>
</evidence>
<dbReference type="HOGENOM" id="CLU_054990_1_2_1"/>
<evidence type="ECO:0000256" key="11">
    <source>
        <dbReference type="ARBA" id="ARBA00022989"/>
    </source>
</evidence>
<evidence type="ECO:0000256" key="1">
    <source>
        <dbReference type="ARBA" id="ARBA00001947"/>
    </source>
</evidence>
<evidence type="ECO:0000256" key="4">
    <source>
        <dbReference type="ARBA" id="ARBA00013714"/>
    </source>
</evidence>
<dbReference type="Pfam" id="PF06747">
    <property type="entry name" value="CHCH"/>
    <property type="match status" value="1"/>
</dbReference>
<proteinExistence type="predicted"/>
<keyword evidence="11" id="KW-1133">Transmembrane helix</keyword>
<dbReference type="FunFam" id="1.10.287.2900:FF:000002">
    <property type="entry name" value="Mitochondrial intermembrane space import and assembly protein"/>
    <property type="match status" value="1"/>
</dbReference>
<feature type="compositionally biased region" description="Low complexity" evidence="19">
    <location>
        <begin position="76"/>
        <end position="94"/>
    </location>
</feature>
<evidence type="ECO:0000256" key="10">
    <source>
        <dbReference type="ARBA" id="ARBA00022968"/>
    </source>
</evidence>
<dbReference type="PANTHER" id="PTHR21622:SF0">
    <property type="entry name" value="COILED-COIL-HELIX-COILED-COIL-HELIX DOMAIN CONTAINING 4"/>
    <property type="match status" value="1"/>
</dbReference>
<evidence type="ECO:0000256" key="16">
    <source>
        <dbReference type="ARBA" id="ARBA00023157"/>
    </source>
</evidence>
<keyword evidence="10" id="KW-0735">Signal-anchor</keyword>
<evidence type="ECO:0000256" key="2">
    <source>
        <dbReference type="ARBA" id="ARBA00001973"/>
    </source>
</evidence>
<comment type="cofactor">
    <cofactor evidence="2">
        <name>Cu(2+)</name>
        <dbReference type="ChEBI" id="CHEBI:29036"/>
    </cofactor>
</comment>
<name>A0A0D0DW14_9AGAM</name>
<keyword evidence="9" id="KW-0809">Transit peptide</keyword>
<evidence type="ECO:0000256" key="13">
    <source>
        <dbReference type="ARBA" id="ARBA00023010"/>
    </source>
</evidence>
<comment type="subcellular location">
    <subcellularLocation>
        <location evidence="3">Mitochondrion inner membrane</location>
        <topology evidence="3">Single-pass type II membrane protein</topology>
        <orientation evidence="3">Intermembrane side</orientation>
    </subcellularLocation>
</comment>
<dbReference type="InterPro" id="IPR010625">
    <property type="entry name" value="CHCH"/>
</dbReference>
<dbReference type="PANTHER" id="PTHR21622">
    <property type="entry name" value="COILED-COIL-HELIX-COILED-COIL-HELIX DOMAIN CONTAINING 4"/>
    <property type="match status" value="1"/>
</dbReference>
<keyword evidence="5" id="KW-0813">Transport</keyword>
<feature type="compositionally biased region" description="Acidic residues" evidence="19">
    <location>
        <begin position="196"/>
        <end position="207"/>
    </location>
</feature>
<keyword evidence="16" id="KW-1015">Disulfide bond</keyword>
<gene>
    <name evidence="21" type="ORF">PAXRUDRAFT_822860</name>
</gene>
<evidence type="ECO:0000256" key="3">
    <source>
        <dbReference type="ARBA" id="ARBA00004164"/>
    </source>
</evidence>
<dbReference type="InParanoid" id="A0A0D0DW14"/>
<evidence type="ECO:0000256" key="18">
    <source>
        <dbReference type="ARBA" id="ARBA00033150"/>
    </source>
</evidence>
<evidence type="ECO:0000256" key="17">
    <source>
        <dbReference type="ARBA" id="ARBA00023284"/>
    </source>
</evidence>
<sequence length="237" mass="25471">MFRQFARLPLRRCLHSQARVASPRTFPRYSRAVQALGISVTVAAYLAWSLSSNGRHISLESEISPAPKRRPTATEPASSLSPPDDSTPLPSAPSKSDAAEQPAIPEKNGDFGAAPPVAESEGEQEGTSAGAFNPETGEINWDCPCLGGMAHGPCGEQFREAFSCFVFSEKEPKGIDCVEKFKAMQDCFREHPDVYGEEIMDDDDEEGPAGSETSEGNSRLPETPSAEHGEQPTPTSS</sequence>
<organism evidence="21 22">
    <name type="scientific">Paxillus rubicundulus Ve08.2h10</name>
    <dbReference type="NCBI Taxonomy" id="930991"/>
    <lineage>
        <taxon>Eukaryota</taxon>
        <taxon>Fungi</taxon>
        <taxon>Dikarya</taxon>
        <taxon>Basidiomycota</taxon>
        <taxon>Agaricomycotina</taxon>
        <taxon>Agaricomycetes</taxon>
        <taxon>Agaricomycetidae</taxon>
        <taxon>Boletales</taxon>
        <taxon>Paxilineae</taxon>
        <taxon>Paxillaceae</taxon>
        <taxon>Paxillus</taxon>
    </lineage>
</organism>
<evidence type="ECO:0000256" key="6">
    <source>
        <dbReference type="ARBA" id="ARBA00022692"/>
    </source>
</evidence>
<evidence type="ECO:0000256" key="14">
    <source>
        <dbReference type="ARBA" id="ARBA00023128"/>
    </source>
</evidence>
<evidence type="ECO:0000256" key="8">
    <source>
        <dbReference type="ARBA" id="ARBA00022927"/>
    </source>
</evidence>
<keyword evidence="22" id="KW-1185">Reference proteome</keyword>
<feature type="domain" description="CHCH" evidence="20">
    <location>
        <begin position="154"/>
        <end position="189"/>
    </location>
</feature>
<keyword evidence="6" id="KW-0812">Transmembrane</keyword>
<evidence type="ECO:0000313" key="22">
    <source>
        <dbReference type="Proteomes" id="UP000054538"/>
    </source>
</evidence>
<dbReference type="GO" id="GO:0005743">
    <property type="term" value="C:mitochondrial inner membrane"/>
    <property type="evidence" value="ECO:0007669"/>
    <property type="project" value="UniProtKB-SubCell"/>
</dbReference>
<evidence type="ECO:0000256" key="9">
    <source>
        <dbReference type="ARBA" id="ARBA00022946"/>
    </source>
</evidence>
<evidence type="ECO:0000256" key="15">
    <source>
        <dbReference type="ARBA" id="ARBA00023136"/>
    </source>
</evidence>
<evidence type="ECO:0000313" key="21">
    <source>
        <dbReference type="EMBL" id="KIK99318.1"/>
    </source>
</evidence>
<evidence type="ECO:0000256" key="12">
    <source>
        <dbReference type="ARBA" id="ARBA00023002"/>
    </source>
</evidence>
<protein>
    <recommendedName>
        <fullName evidence="4">Mitochondrial intermembrane space import and assembly protein 40</fullName>
    </recommendedName>
    <alternativeName>
        <fullName evidence="18">Mitochondrial import inner membrane translocase TIM40</fullName>
    </alternativeName>
</protein>
<keyword evidence="15" id="KW-0472">Membrane</keyword>
<evidence type="ECO:0000256" key="19">
    <source>
        <dbReference type="SAM" id="MobiDB-lite"/>
    </source>
</evidence>
<dbReference type="GO" id="GO:0005758">
    <property type="term" value="C:mitochondrial intermembrane space"/>
    <property type="evidence" value="ECO:0007669"/>
    <property type="project" value="TreeGrafter"/>
</dbReference>
<dbReference type="PROSITE" id="PS51808">
    <property type="entry name" value="CHCH"/>
    <property type="match status" value="1"/>
</dbReference>
<keyword evidence="13" id="KW-0811">Translocation</keyword>
<dbReference type="OrthoDB" id="7481291at2759"/>
<feature type="region of interest" description="Disordered" evidence="19">
    <location>
        <begin position="196"/>
        <end position="237"/>
    </location>
</feature>
<dbReference type="InterPro" id="IPR039289">
    <property type="entry name" value="CHCHD4"/>
</dbReference>
<feature type="region of interest" description="Disordered" evidence="19">
    <location>
        <begin position="61"/>
        <end position="135"/>
    </location>
</feature>
<evidence type="ECO:0000256" key="5">
    <source>
        <dbReference type="ARBA" id="ARBA00022448"/>
    </source>
</evidence>